<dbReference type="Proteomes" id="UP000306229">
    <property type="component" value="Chromosome"/>
</dbReference>
<sequence>MTTRRFYLLIIILLLIGCKSKKTNEIMMIEKKVQFSAPNEKVWDLLTNPDMTKEYMFGCEVISNWKIGSPILWKGQTEDGKEIIYVKGSIIEFIDGQKVTFTMFDPNLKLDDVPENYLNLTYELKEIDDKTILKLTQGNFASVADGKKRYEESLKGWEMVLPIMKQIAEK</sequence>
<dbReference type="OrthoDB" id="2355173at2"/>
<dbReference type="RefSeq" id="WP_138949916.1">
    <property type="nucleotide sequence ID" value="NZ_CP040749.1"/>
</dbReference>
<dbReference type="CDD" id="cd07814">
    <property type="entry name" value="SRPBCC_CalC_Aha1-like"/>
    <property type="match status" value="1"/>
</dbReference>
<evidence type="ECO:0000256" key="1">
    <source>
        <dbReference type="ARBA" id="ARBA00006817"/>
    </source>
</evidence>
<gene>
    <name evidence="3" type="ORF">FF125_11585</name>
</gene>
<feature type="domain" description="Activator of Hsp90 ATPase homologue 1/2-like C-terminal" evidence="2">
    <location>
        <begin position="37"/>
        <end position="168"/>
    </location>
</feature>
<keyword evidence="4" id="KW-1185">Reference proteome</keyword>
<dbReference type="KEGG" id="fbe:FF125_11585"/>
<dbReference type="SUPFAM" id="SSF55961">
    <property type="entry name" value="Bet v1-like"/>
    <property type="match status" value="1"/>
</dbReference>
<dbReference type="Pfam" id="PF08327">
    <property type="entry name" value="AHSA1"/>
    <property type="match status" value="1"/>
</dbReference>
<dbReference type="PROSITE" id="PS51257">
    <property type="entry name" value="PROKAR_LIPOPROTEIN"/>
    <property type="match status" value="1"/>
</dbReference>
<evidence type="ECO:0000259" key="2">
    <source>
        <dbReference type="Pfam" id="PF08327"/>
    </source>
</evidence>
<dbReference type="AlphaFoldDB" id="A0A5B7TUW7"/>
<evidence type="ECO:0000313" key="4">
    <source>
        <dbReference type="Proteomes" id="UP000306229"/>
    </source>
</evidence>
<name>A0A5B7TUW7_9FLAO</name>
<dbReference type="InterPro" id="IPR013538">
    <property type="entry name" value="ASHA1/2-like_C"/>
</dbReference>
<evidence type="ECO:0000313" key="3">
    <source>
        <dbReference type="EMBL" id="QCX39044.1"/>
    </source>
</evidence>
<protein>
    <submittedName>
        <fullName evidence="3">SRPBCC domain-containing protein</fullName>
    </submittedName>
</protein>
<dbReference type="EMBL" id="CP040749">
    <property type="protein sequence ID" value="QCX39044.1"/>
    <property type="molecule type" value="Genomic_DNA"/>
</dbReference>
<organism evidence="3 4">
    <name type="scientific">Aureibaculum algae</name>
    <dbReference type="NCBI Taxonomy" id="2584122"/>
    <lineage>
        <taxon>Bacteria</taxon>
        <taxon>Pseudomonadati</taxon>
        <taxon>Bacteroidota</taxon>
        <taxon>Flavobacteriia</taxon>
        <taxon>Flavobacteriales</taxon>
        <taxon>Flavobacteriaceae</taxon>
        <taxon>Aureibaculum</taxon>
    </lineage>
</organism>
<dbReference type="InterPro" id="IPR023393">
    <property type="entry name" value="START-like_dom_sf"/>
</dbReference>
<comment type="similarity">
    <text evidence="1">Belongs to the AHA1 family.</text>
</comment>
<accession>A0A5B7TUW7</accession>
<reference evidence="3 4" key="1">
    <citation type="submission" date="2019-05" db="EMBL/GenBank/DDBJ databases">
        <title>Algicella ahnfeltiae gen. nov., sp. nov., a novel marine bacterium of the family Flavobacteriaceae isolated from a red alga.</title>
        <authorList>
            <person name="Nedashkovskaya O.I."/>
            <person name="Kukhlevskiy A.D."/>
            <person name="Kim S.-G."/>
            <person name="Zhukova N.V."/>
            <person name="Mikhailov V.V."/>
        </authorList>
    </citation>
    <scope>NUCLEOTIDE SEQUENCE [LARGE SCALE GENOMIC DNA]</scope>
    <source>
        <strain evidence="3 4">10Alg115</strain>
    </source>
</reference>
<dbReference type="Gene3D" id="3.30.530.20">
    <property type="match status" value="1"/>
</dbReference>
<proteinExistence type="inferred from homology"/>